<evidence type="ECO:0000313" key="3">
    <source>
        <dbReference type="Proteomes" id="UP000563151"/>
    </source>
</evidence>
<name>A0A923EAA1_CLOTT</name>
<dbReference type="RefSeq" id="WP_173680256.1">
    <property type="nucleotide sequence ID" value="NZ_JAAZWO010000029.1"/>
</dbReference>
<keyword evidence="1" id="KW-0472">Membrane</keyword>
<dbReference type="AlphaFoldDB" id="A0A923EAA1"/>
<feature type="transmembrane region" description="Helical" evidence="1">
    <location>
        <begin position="80"/>
        <end position="103"/>
    </location>
</feature>
<sequence>MKKIICCFKEQLNSTNLAIKTLALMGCLCLINTIVSVFINYQDLTVSDLAIRSTMSNIFGFLLGHQTIENPNISNIKLQTYLAALIGMLCLLVVLSSHWLIWISQDNPALVEIRNLLFASIGFLLSKAKNDEKISI</sequence>
<feature type="transmembrane region" description="Helical" evidence="1">
    <location>
        <begin position="51"/>
        <end position="68"/>
    </location>
</feature>
<evidence type="ECO:0000256" key="1">
    <source>
        <dbReference type="SAM" id="Phobius"/>
    </source>
</evidence>
<reference evidence="2 3" key="1">
    <citation type="submission" date="2020-04" db="EMBL/GenBank/DDBJ databases">
        <title>Genomic insights into acetone-butanol-ethanol (ABE) fermentation by sequencing solventogenic clostridia strains.</title>
        <authorList>
            <person name="Brown S."/>
        </authorList>
    </citation>
    <scope>NUCLEOTIDE SEQUENCE [LARGE SCALE GENOMIC DNA]</scope>
    <source>
        <strain evidence="2 3">DJ011</strain>
    </source>
</reference>
<accession>A0A923EAA1</accession>
<gene>
    <name evidence="2" type="ORF">HGG79_17295</name>
</gene>
<dbReference type="Proteomes" id="UP000563151">
    <property type="component" value="Unassembled WGS sequence"/>
</dbReference>
<keyword evidence="1" id="KW-1133">Transmembrane helix</keyword>
<keyword evidence="3" id="KW-1185">Reference proteome</keyword>
<proteinExistence type="predicted"/>
<dbReference type="EMBL" id="JAAZWO010000029">
    <property type="protein sequence ID" value="MBC2399512.1"/>
    <property type="molecule type" value="Genomic_DNA"/>
</dbReference>
<evidence type="ECO:0000313" key="2">
    <source>
        <dbReference type="EMBL" id="MBC2399512.1"/>
    </source>
</evidence>
<protein>
    <submittedName>
        <fullName evidence="2">Uncharacterized protein</fullName>
    </submittedName>
</protein>
<comment type="caution">
    <text evidence="2">The sequence shown here is derived from an EMBL/GenBank/DDBJ whole genome shotgun (WGS) entry which is preliminary data.</text>
</comment>
<organism evidence="2 3">
    <name type="scientific">Clostridium tetanomorphum</name>
    <dbReference type="NCBI Taxonomy" id="1553"/>
    <lineage>
        <taxon>Bacteria</taxon>
        <taxon>Bacillati</taxon>
        <taxon>Bacillota</taxon>
        <taxon>Clostridia</taxon>
        <taxon>Eubacteriales</taxon>
        <taxon>Clostridiaceae</taxon>
        <taxon>Clostridium</taxon>
    </lineage>
</organism>
<feature type="transmembrane region" description="Helical" evidence="1">
    <location>
        <begin position="21"/>
        <end position="39"/>
    </location>
</feature>
<keyword evidence="1" id="KW-0812">Transmembrane</keyword>